<dbReference type="Gene3D" id="1.20.1250.20">
    <property type="entry name" value="MFS general substrate transporter like domains"/>
    <property type="match status" value="1"/>
</dbReference>
<comment type="caution">
    <text evidence="8">The sequence shown here is derived from an EMBL/GenBank/DDBJ whole genome shotgun (WGS) entry which is preliminary data.</text>
</comment>
<evidence type="ECO:0000259" key="7">
    <source>
        <dbReference type="PROSITE" id="PS50850"/>
    </source>
</evidence>
<dbReference type="RefSeq" id="WP_382394714.1">
    <property type="nucleotide sequence ID" value="NZ_JBHTCQ010000002.1"/>
</dbReference>
<gene>
    <name evidence="8" type="ORF">ACFQQL_12210</name>
</gene>
<dbReference type="Proteomes" id="UP001596455">
    <property type="component" value="Unassembled WGS sequence"/>
</dbReference>
<feature type="transmembrane region" description="Helical" evidence="6">
    <location>
        <begin position="168"/>
        <end position="188"/>
    </location>
</feature>
<keyword evidence="4 6" id="KW-1133">Transmembrane helix</keyword>
<dbReference type="PANTHER" id="PTHR43124:SF3">
    <property type="entry name" value="CHLORAMPHENICOL EFFLUX PUMP RV0191"/>
    <property type="match status" value="1"/>
</dbReference>
<feature type="domain" description="Major facilitator superfamily (MFS) profile" evidence="7">
    <location>
        <begin position="14"/>
        <end position="396"/>
    </location>
</feature>
<dbReference type="PANTHER" id="PTHR43124">
    <property type="entry name" value="PURINE EFFLUX PUMP PBUE"/>
    <property type="match status" value="1"/>
</dbReference>
<keyword evidence="9" id="KW-1185">Reference proteome</keyword>
<organism evidence="8 9">
    <name type="scientific">Georgenia alba</name>
    <dbReference type="NCBI Taxonomy" id="2233858"/>
    <lineage>
        <taxon>Bacteria</taxon>
        <taxon>Bacillati</taxon>
        <taxon>Actinomycetota</taxon>
        <taxon>Actinomycetes</taxon>
        <taxon>Micrococcales</taxon>
        <taxon>Bogoriellaceae</taxon>
        <taxon>Georgenia</taxon>
    </lineage>
</organism>
<dbReference type="InterPro" id="IPR020846">
    <property type="entry name" value="MFS_dom"/>
</dbReference>
<comment type="subcellular location">
    <subcellularLocation>
        <location evidence="1">Cell membrane</location>
        <topology evidence="1">Multi-pass membrane protein</topology>
    </subcellularLocation>
</comment>
<evidence type="ECO:0000256" key="6">
    <source>
        <dbReference type="SAM" id="Phobius"/>
    </source>
</evidence>
<feature type="transmembrane region" description="Helical" evidence="6">
    <location>
        <begin position="138"/>
        <end position="156"/>
    </location>
</feature>
<sequence length="416" mass="41385">MSVNRTGETLPWPALLTLGLAVFVVVSGEMMPTAVLPTLAADLDVPVAQAGLLVSAWALTVVVASFPLARLTARYDRTTVIAVAMSVFAFATLVTSMAGSYGLAMGSRLVAAAATGLLWSTVNAHAASIVPEHRIARATAIVLFGGTLGTVAGIPAGNAVAEAAGWRLPFVALGVAGLLTAVAVRAVLPRTPVLGTTHTGHGTGTSDAEAGGAPRRVLRHVLVIGALGGLTLVAHFAAFTFVAELFAPSTLPTPLLLVVFGAVGAGGVVLVGAASDRHPHLSPVAVSLLLTASLASMLAFGRSAGLDVAVVVAWGVVTGAIGPAVQVAMMRAAGLAHRATAGTLMPVAMNLGIAVGAALGSGVVDRWSVQLLPVLATGAAVLASVGFAVLARRLRRRTIGGLEPVPADGAGAASVG</sequence>
<protein>
    <submittedName>
        <fullName evidence="8">MFS transporter</fullName>
    </submittedName>
</protein>
<feature type="transmembrane region" description="Helical" evidence="6">
    <location>
        <begin position="281"/>
        <end position="302"/>
    </location>
</feature>
<feature type="transmembrane region" description="Helical" evidence="6">
    <location>
        <begin position="308"/>
        <end position="329"/>
    </location>
</feature>
<feature type="transmembrane region" description="Helical" evidence="6">
    <location>
        <begin position="221"/>
        <end position="243"/>
    </location>
</feature>
<dbReference type="InterPro" id="IPR036259">
    <property type="entry name" value="MFS_trans_sf"/>
</dbReference>
<feature type="transmembrane region" description="Helical" evidence="6">
    <location>
        <begin position="255"/>
        <end position="274"/>
    </location>
</feature>
<evidence type="ECO:0000256" key="5">
    <source>
        <dbReference type="ARBA" id="ARBA00023136"/>
    </source>
</evidence>
<evidence type="ECO:0000313" key="8">
    <source>
        <dbReference type="EMBL" id="MFC7405878.1"/>
    </source>
</evidence>
<feature type="transmembrane region" description="Helical" evidence="6">
    <location>
        <begin position="80"/>
        <end position="103"/>
    </location>
</feature>
<keyword evidence="5 6" id="KW-0472">Membrane</keyword>
<proteinExistence type="predicted"/>
<dbReference type="CDD" id="cd17324">
    <property type="entry name" value="MFS_NepI_like"/>
    <property type="match status" value="1"/>
</dbReference>
<dbReference type="EMBL" id="JBHTCQ010000002">
    <property type="protein sequence ID" value="MFC7405878.1"/>
    <property type="molecule type" value="Genomic_DNA"/>
</dbReference>
<name>A0ABW2QF83_9MICO</name>
<evidence type="ECO:0000256" key="4">
    <source>
        <dbReference type="ARBA" id="ARBA00022989"/>
    </source>
</evidence>
<keyword evidence="2" id="KW-1003">Cell membrane</keyword>
<feature type="transmembrane region" description="Helical" evidence="6">
    <location>
        <begin position="341"/>
        <end position="364"/>
    </location>
</feature>
<evidence type="ECO:0000256" key="2">
    <source>
        <dbReference type="ARBA" id="ARBA00022475"/>
    </source>
</evidence>
<feature type="transmembrane region" description="Helical" evidence="6">
    <location>
        <begin position="370"/>
        <end position="391"/>
    </location>
</feature>
<feature type="transmembrane region" description="Helical" evidence="6">
    <location>
        <begin position="109"/>
        <end position="126"/>
    </location>
</feature>
<dbReference type="Pfam" id="PF07690">
    <property type="entry name" value="MFS_1"/>
    <property type="match status" value="1"/>
</dbReference>
<feature type="transmembrane region" description="Helical" evidence="6">
    <location>
        <begin position="47"/>
        <end position="68"/>
    </location>
</feature>
<dbReference type="InterPro" id="IPR050189">
    <property type="entry name" value="MFS_Efflux_Transporters"/>
</dbReference>
<dbReference type="InterPro" id="IPR011701">
    <property type="entry name" value="MFS"/>
</dbReference>
<evidence type="ECO:0000313" key="9">
    <source>
        <dbReference type="Proteomes" id="UP001596455"/>
    </source>
</evidence>
<keyword evidence="3 6" id="KW-0812">Transmembrane</keyword>
<evidence type="ECO:0000256" key="1">
    <source>
        <dbReference type="ARBA" id="ARBA00004651"/>
    </source>
</evidence>
<reference evidence="9" key="1">
    <citation type="journal article" date="2019" name="Int. J. Syst. Evol. Microbiol.">
        <title>The Global Catalogue of Microorganisms (GCM) 10K type strain sequencing project: providing services to taxonomists for standard genome sequencing and annotation.</title>
        <authorList>
            <consortium name="The Broad Institute Genomics Platform"/>
            <consortium name="The Broad Institute Genome Sequencing Center for Infectious Disease"/>
            <person name="Wu L."/>
            <person name="Ma J."/>
        </authorList>
    </citation>
    <scope>NUCLEOTIDE SEQUENCE [LARGE SCALE GENOMIC DNA]</scope>
    <source>
        <strain evidence="9">JCM 1490</strain>
    </source>
</reference>
<accession>A0ABW2QF83</accession>
<dbReference type="SUPFAM" id="SSF103473">
    <property type="entry name" value="MFS general substrate transporter"/>
    <property type="match status" value="1"/>
</dbReference>
<dbReference type="PROSITE" id="PS50850">
    <property type="entry name" value="MFS"/>
    <property type="match status" value="1"/>
</dbReference>
<evidence type="ECO:0000256" key="3">
    <source>
        <dbReference type="ARBA" id="ARBA00022692"/>
    </source>
</evidence>